<evidence type="ECO:0000313" key="2">
    <source>
        <dbReference type="EMBL" id="CAF1616511.1"/>
    </source>
</evidence>
<keyword evidence="3" id="KW-1185">Reference proteome</keyword>
<dbReference type="AlphaFoldDB" id="A0A816BZU8"/>
<gene>
    <name evidence="1" type="ORF">EDS130_LOCUS36109</name>
    <name evidence="2" type="ORF">XAT740_LOCUS49633</name>
</gene>
<proteinExistence type="predicted"/>
<evidence type="ECO:0000313" key="1">
    <source>
        <dbReference type="EMBL" id="CAF1402449.1"/>
    </source>
</evidence>
<name>A0A816BZU8_ADIRI</name>
<dbReference type="Proteomes" id="UP000663852">
    <property type="component" value="Unassembled WGS sequence"/>
</dbReference>
<comment type="caution">
    <text evidence="2">The sequence shown here is derived from an EMBL/GenBank/DDBJ whole genome shotgun (WGS) entry which is preliminary data.</text>
</comment>
<evidence type="ECO:0000313" key="3">
    <source>
        <dbReference type="Proteomes" id="UP000663828"/>
    </source>
</evidence>
<dbReference type="EMBL" id="CAJNOR010007402">
    <property type="protein sequence ID" value="CAF1616511.1"/>
    <property type="molecule type" value="Genomic_DNA"/>
</dbReference>
<dbReference type="Proteomes" id="UP000663828">
    <property type="component" value="Unassembled WGS sequence"/>
</dbReference>
<organism evidence="2 3">
    <name type="scientific">Adineta ricciae</name>
    <name type="common">Rotifer</name>
    <dbReference type="NCBI Taxonomy" id="249248"/>
    <lineage>
        <taxon>Eukaryota</taxon>
        <taxon>Metazoa</taxon>
        <taxon>Spiralia</taxon>
        <taxon>Gnathifera</taxon>
        <taxon>Rotifera</taxon>
        <taxon>Eurotatoria</taxon>
        <taxon>Bdelloidea</taxon>
        <taxon>Adinetida</taxon>
        <taxon>Adinetidae</taxon>
        <taxon>Adineta</taxon>
    </lineage>
</organism>
<protein>
    <submittedName>
        <fullName evidence="2">Uncharacterized protein</fullName>
    </submittedName>
</protein>
<dbReference type="EMBL" id="CAJNOJ010000329">
    <property type="protein sequence ID" value="CAF1402449.1"/>
    <property type="molecule type" value="Genomic_DNA"/>
</dbReference>
<accession>A0A816BZU8</accession>
<sequence length="126" mass="14546">MRGAPAPKKRKENEGREIRFKNFISDRDTRINMDLLRGRNSITPQDVSSIHTPITGNSGFLDRLLQQIFDKHARSTVIIDGVDVIRRLKIYVASAYLKPTTYLYTVLPQEESLKILTEFLLKHGYQ</sequence>
<reference evidence="2" key="1">
    <citation type="submission" date="2021-02" db="EMBL/GenBank/DDBJ databases">
        <authorList>
            <person name="Nowell W R."/>
        </authorList>
    </citation>
    <scope>NUCLEOTIDE SEQUENCE</scope>
</reference>
<dbReference type="OrthoDB" id="6131042at2759"/>